<feature type="region of interest" description="Disordered" evidence="1">
    <location>
        <begin position="53"/>
        <end position="179"/>
    </location>
</feature>
<reference evidence="2 3" key="1">
    <citation type="submission" date="2014-04" db="EMBL/GenBank/DDBJ databases">
        <authorList>
            <consortium name="DOE Joint Genome Institute"/>
            <person name="Kuo A."/>
            <person name="Kohler A."/>
            <person name="Costa M.D."/>
            <person name="Nagy L.G."/>
            <person name="Floudas D."/>
            <person name="Copeland A."/>
            <person name="Barry K.W."/>
            <person name="Cichocki N."/>
            <person name="Veneault-Fourrey C."/>
            <person name="LaButti K."/>
            <person name="Lindquist E.A."/>
            <person name="Lipzen A."/>
            <person name="Lundell T."/>
            <person name="Morin E."/>
            <person name="Murat C."/>
            <person name="Sun H."/>
            <person name="Tunlid A."/>
            <person name="Henrissat B."/>
            <person name="Grigoriev I.V."/>
            <person name="Hibbett D.S."/>
            <person name="Martin F."/>
            <person name="Nordberg H.P."/>
            <person name="Cantor M.N."/>
            <person name="Hua S.X."/>
        </authorList>
    </citation>
    <scope>NUCLEOTIDE SEQUENCE [LARGE SCALE GENOMIC DNA]</scope>
    <source>
        <strain evidence="2 3">441</strain>
    </source>
</reference>
<name>A0A0C9YX01_9AGAM</name>
<evidence type="ECO:0000313" key="2">
    <source>
        <dbReference type="EMBL" id="KIK14717.1"/>
    </source>
</evidence>
<dbReference type="Proteomes" id="UP000054018">
    <property type="component" value="Unassembled WGS sequence"/>
</dbReference>
<proteinExistence type="predicted"/>
<accession>A0A0C9YX01</accession>
<protein>
    <submittedName>
        <fullName evidence="2">Uncharacterized protein</fullName>
    </submittedName>
</protein>
<feature type="compositionally biased region" description="Basic and acidic residues" evidence="1">
    <location>
        <begin position="123"/>
        <end position="132"/>
    </location>
</feature>
<sequence>MAPTARCGRKTPRSAHMASQAQDKCTYTSSGLPSFVGTQSLCDYEQSCTSAKHISTEGHSSITQDHVSGSCTEVHHPGGSFPNTSQGKNVARKQRLGGNSGRNLSIVPEADNSWESDTNSGNDGHEEVRDDSDLFDDSQADRWGNEQHSQQHWSDDKQNTLPSPVIRSDDETDTQHQGRFEVLVFPDDYVK</sequence>
<dbReference type="EMBL" id="KN833925">
    <property type="protein sequence ID" value="KIK14717.1"/>
    <property type="molecule type" value="Genomic_DNA"/>
</dbReference>
<evidence type="ECO:0000313" key="3">
    <source>
        <dbReference type="Proteomes" id="UP000054018"/>
    </source>
</evidence>
<evidence type="ECO:0000256" key="1">
    <source>
        <dbReference type="SAM" id="MobiDB-lite"/>
    </source>
</evidence>
<feature type="compositionally biased region" description="Polar residues" evidence="1">
    <location>
        <begin position="53"/>
        <end position="71"/>
    </location>
</feature>
<reference evidence="3" key="2">
    <citation type="submission" date="2015-01" db="EMBL/GenBank/DDBJ databases">
        <title>Evolutionary Origins and Diversification of the Mycorrhizal Mutualists.</title>
        <authorList>
            <consortium name="DOE Joint Genome Institute"/>
            <consortium name="Mycorrhizal Genomics Consortium"/>
            <person name="Kohler A."/>
            <person name="Kuo A."/>
            <person name="Nagy L.G."/>
            <person name="Floudas D."/>
            <person name="Copeland A."/>
            <person name="Barry K.W."/>
            <person name="Cichocki N."/>
            <person name="Veneault-Fourrey C."/>
            <person name="LaButti K."/>
            <person name="Lindquist E.A."/>
            <person name="Lipzen A."/>
            <person name="Lundell T."/>
            <person name="Morin E."/>
            <person name="Murat C."/>
            <person name="Riley R."/>
            <person name="Ohm R."/>
            <person name="Sun H."/>
            <person name="Tunlid A."/>
            <person name="Henrissat B."/>
            <person name="Grigoriev I.V."/>
            <person name="Hibbett D.S."/>
            <person name="Martin F."/>
        </authorList>
    </citation>
    <scope>NUCLEOTIDE SEQUENCE [LARGE SCALE GENOMIC DNA]</scope>
    <source>
        <strain evidence="3">441</strain>
    </source>
</reference>
<dbReference type="AlphaFoldDB" id="A0A0C9YX01"/>
<feature type="compositionally biased region" description="Polar residues" evidence="1">
    <location>
        <begin position="113"/>
        <end position="122"/>
    </location>
</feature>
<feature type="compositionally biased region" description="Basic and acidic residues" evidence="1">
    <location>
        <begin position="167"/>
        <end position="179"/>
    </location>
</feature>
<organism evidence="2 3">
    <name type="scientific">Pisolithus microcarpus 441</name>
    <dbReference type="NCBI Taxonomy" id="765257"/>
    <lineage>
        <taxon>Eukaryota</taxon>
        <taxon>Fungi</taxon>
        <taxon>Dikarya</taxon>
        <taxon>Basidiomycota</taxon>
        <taxon>Agaricomycotina</taxon>
        <taxon>Agaricomycetes</taxon>
        <taxon>Agaricomycetidae</taxon>
        <taxon>Boletales</taxon>
        <taxon>Sclerodermatineae</taxon>
        <taxon>Pisolithaceae</taxon>
        <taxon>Pisolithus</taxon>
    </lineage>
</organism>
<dbReference type="HOGENOM" id="CLU_1402947_0_0_1"/>
<keyword evidence="3" id="KW-1185">Reference proteome</keyword>
<gene>
    <name evidence="2" type="ORF">PISMIDRAFT_17081</name>
</gene>
<feature type="region of interest" description="Disordered" evidence="1">
    <location>
        <begin position="1"/>
        <end position="23"/>
    </location>
</feature>